<comment type="subcellular location">
    <subcellularLocation>
        <location evidence="1">Cell membrane</location>
        <topology evidence="1">Multi-pass membrane protein</topology>
    </subcellularLocation>
</comment>
<keyword evidence="4 7" id="KW-0812">Transmembrane</keyword>
<feature type="transmembrane region" description="Helical" evidence="7">
    <location>
        <begin position="274"/>
        <end position="290"/>
    </location>
</feature>
<keyword evidence="10" id="KW-1185">Reference proteome</keyword>
<evidence type="ECO:0000256" key="3">
    <source>
        <dbReference type="ARBA" id="ARBA00022475"/>
    </source>
</evidence>
<proteinExistence type="inferred from homology"/>
<feature type="transmembrane region" description="Helical" evidence="7">
    <location>
        <begin position="35"/>
        <end position="53"/>
    </location>
</feature>
<evidence type="ECO:0000256" key="2">
    <source>
        <dbReference type="ARBA" id="ARBA00007362"/>
    </source>
</evidence>
<dbReference type="Proteomes" id="UP000070442">
    <property type="component" value="Unassembled WGS sequence"/>
</dbReference>
<dbReference type="SUPFAM" id="SSF103481">
    <property type="entry name" value="Multidrug resistance efflux transporter EmrE"/>
    <property type="match status" value="1"/>
</dbReference>
<feature type="transmembrane region" description="Helical" evidence="7">
    <location>
        <begin position="215"/>
        <end position="235"/>
    </location>
</feature>
<feature type="domain" description="EamA" evidence="8">
    <location>
        <begin position="158"/>
        <end position="288"/>
    </location>
</feature>
<accession>A0A134AC89</accession>
<dbReference type="Pfam" id="PF00892">
    <property type="entry name" value="EamA"/>
    <property type="match status" value="1"/>
</dbReference>
<gene>
    <name evidence="9" type="ORF">HMPREF1863_01427</name>
</gene>
<dbReference type="PANTHER" id="PTHR32322">
    <property type="entry name" value="INNER MEMBRANE TRANSPORTER"/>
    <property type="match status" value="1"/>
</dbReference>
<evidence type="ECO:0000313" key="9">
    <source>
        <dbReference type="EMBL" id="KXB65331.1"/>
    </source>
</evidence>
<dbReference type="GO" id="GO:0005886">
    <property type="term" value="C:plasma membrane"/>
    <property type="evidence" value="ECO:0007669"/>
    <property type="project" value="UniProtKB-SubCell"/>
</dbReference>
<dbReference type="InterPro" id="IPR037185">
    <property type="entry name" value="EmrE-like"/>
</dbReference>
<dbReference type="STRING" id="755172.HMPREF1863_01427"/>
<dbReference type="PANTHER" id="PTHR32322:SF18">
    <property type="entry name" value="S-ADENOSYLMETHIONINE_S-ADENOSYLHOMOCYSTEINE TRANSPORTER"/>
    <property type="match status" value="1"/>
</dbReference>
<evidence type="ECO:0000259" key="8">
    <source>
        <dbReference type="Pfam" id="PF00892"/>
    </source>
</evidence>
<dbReference type="RefSeq" id="WP_068368855.1">
    <property type="nucleotide sequence ID" value="NZ_KQ960181.1"/>
</dbReference>
<comment type="similarity">
    <text evidence="2">Belongs to the EamA transporter family.</text>
</comment>
<keyword evidence="5 7" id="KW-1133">Transmembrane helix</keyword>
<feature type="transmembrane region" description="Helical" evidence="7">
    <location>
        <begin position="156"/>
        <end position="174"/>
    </location>
</feature>
<keyword evidence="6 7" id="KW-0472">Membrane</keyword>
<dbReference type="AlphaFoldDB" id="A0A134AC89"/>
<reference evidence="10" key="1">
    <citation type="submission" date="2016-01" db="EMBL/GenBank/DDBJ databases">
        <authorList>
            <person name="Mitreva M."/>
            <person name="Pepin K.H."/>
            <person name="Mihindukulasuriya K.A."/>
            <person name="Fulton R."/>
            <person name="Fronick C."/>
            <person name="O'Laughlin M."/>
            <person name="Miner T."/>
            <person name="Herter B."/>
            <person name="Rosa B.A."/>
            <person name="Cordes M."/>
            <person name="Tomlinson C."/>
            <person name="Wollam A."/>
            <person name="Palsikar V.B."/>
            <person name="Mardis E.R."/>
            <person name="Wilson R.K."/>
        </authorList>
    </citation>
    <scope>NUCLEOTIDE SEQUENCE [LARGE SCALE GENOMIC DNA]</scope>
    <source>
        <strain evidence="10">DNF00729</strain>
    </source>
</reference>
<evidence type="ECO:0000313" key="10">
    <source>
        <dbReference type="Proteomes" id="UP000070442"/>
    </source>
</evidence>
<feature type="transmembrane region" description="Helical" evidence="7">
    <location>
        <begin position="125"/>
        <end position="144"/>
    </location>
</feature>
<dbReference type="InterPro" id="IPR050638">
    <property type="entry name" value="AA-Vitamin_Transporters"/>
</dbReference>
<organism evidence="9 10">
    <name type="scientific">Aedoeadaptatus coxii</name>
    <dbReference type="NCBI Taxonomy" id="755172"/>
    <lineage>
        <taxon>Bacteria</taxon>
        <taxon>Bacillati</taxon>
        <taxon>Bacillota</taxon>
        <taxon>Tissierellia</taxon>
        <taxon>Tissierellales</taxon>
        <taxon>Peptoniphilaceae</taxon>
        <taxon>Aedoeadaptatus</taxon>
    </lineage>
</organism>
<dbReference type="PATRIC" id="fig|755172.3.peg.1387"/>
<evidence type="ECO:0000256" key="1">
    <source>
        <dbReference type="ARBA" id="ARBA00004651"/>
    </source>
</evidence>
<evidence type="ECO:0000256" key="6">
    <source>
        <dbReference type="ARBA" id="ARBA00023136"/>
    </source>
</evidence>
<evidence type="ECO:0000256" key="5">
    <source>
        <dbReference type="ARBA" id="ARBA00022989"/>
    </source>
</evidence>
<evidence type="ECO:0000256" key="7">
    <source>
        <dbReference type="SAM" id="Phobius"/>
    </source>
</evidence>
<feature type="transmembrane region" description="Helical" evidence="7">
    <location>
        <begin position="73"/>
        <end position="94"/>
    </location>
</feature>
<dbReference type="InterPro" id="IPR000620">
    <property type="entry name" value="EamA_dom"/>
</dbReference>
<feature type="transmembrane region" description="Helical" evidence="7">
    <location>
        <begin position="247"/>
        <end position="268"/>
    </location>
</feature>
<evidence type="ECO:0000256" key="4">
    <source>
        <dbReference type="ARBA" id="ARBA00022692"/>
    </source>
</evidence>
<protein>
    <submittedName>
        <fullName evidence="9">Putative membrane protein</fullName>
    </submittedName>
</protein>
<keyword evidence="3" id="KW-1003">Cell membrane</keyword>
<feature type="transmembrane region" description="Helical" evidence="7">
    <location>
        <begin position="100"/>
        <end position="118"/>
    </location>
</feature>
<sequence>MLKGFLLIASAALLWAFNGNVGGFIFQHKNFTPEILVSVRLIAVGIFVFLLDLKRSGRYAFRVVRKRENIPSFLLYSLGGLTLMQFSYFCSVATANAPTATLMEYGGLFLIVAVVAIQTKTPPKFKIYPALAICSAGLFLMVTGGDIHSLKISKETLFWGALSAVGFMNFNVAPTGLSKTYRSMEIMGPSMLLGGVVLALVARPDYGAAVWDLEAIASVAYCVIGGTLIPFWLFLEGAHLTGPTLSSVFNLMEAVFSTIVAVFIYGLSFSGTDFLGMALILVAVLIISFPEKQKPIKRKPLRERVRENL</sequence>
<name>A0A134AC89_9FIRM</name>
<dbReference type="EMBL" id="LSDG01000043">
    <property type="protein sequence ID" value="KXB65331.1"/>
    <property type="molecule type" value="Genomic_DNA"/>
</dbReference>
<feature type="transmembrane region" description="Helical" evidence="7">
    <location>
        <begin position="186"/>
        <end position="203"/>
    </location>
</feature>
<comment type="caution">
    <text evidence="9">The sequence shown here is derived from an EMBL/GenBank/DDBJ whole genome shotgun (WGS) entry which is preliminary data.</text>
</comment>